<dbReference type="RefSeq" id="WP_075104269.1">
    <property type="nucleotide sequence ID" value="NZ_MSJM01000002.1"/>
</dbReference>
<dbReference type="AlphaFoldDB" id="A0A1Q8E9T0"/>
<reference evidence="5" key="1">
    <citation type="submission" date="2016-12" db="EMBL/GenBank/DDBJ databases">
        <authorList>
            <person name="Gulvik C.A."/>
        </authorList>
    </citation>
    <scope>NUCLEOTIDE SEQUENCE [LARGE SCALE GENOMIC DNA]</scope>
    <source>
        <strain evidence="5">NED12-00049-6B</strain>
    </source>
</reference>
<dbReference type="EMBL" id="MSJM01000002">
    <property type="protein sequence ID" value="OLF48548.1"/>
    <property type="molecule type" value="Genomic_DNA"/>
</dbReference>
<gene>
    <name evidence="4" type="ORF">BU202_02725</name>
</gene>
<evidence type="ECO:0000313" key="4">
    <source>
        <dbReference type="EMBL" id="OLF48548.1"/>
    </source>
</evidence>
<dbReference type="PANTHER" id="PTHR43877:SF2">
    <property type="entry name" value="AMINOALKYLPHOSPHONATE N-ACETYLTRANSFERASE-RELATED"/>
    <property type="match status" value="1"/>
</dbReference>
<dbReference type="Proteomes" id="UP000186890">
    <property type="component" value="Unassembled WGS sequence"/>
</dbReference>
<evidence type="ECO:0000256" key="2">
    <source>
        <dbReference type="ARBA" id="ARBA00023315"/>
    </source>
</evidence>
<dbReference type="CDD" id="cd04301">
    <property type="entry name" value="NAT_SF"/>
    <property type="match status" value="1"/>
</dbReference>
<keyword evidence="2" id="KW-0012">Acyltransferase</keyword>
<evidence type="ECO:0000313" key="5">
    <source>
        <dbReference type="Proteomes" id="UP000186890"/>
    </source>
</evidence>
<dbReference type="InterPro" id="IPR050832">
    <property type="entry name" value="Bact_Acetyltransf"/>
</dbReference>
<evidence type="ECO:0000259" key="3">
    <source>
        <dbReference type="PROSITE" id="PS51186"/>
    </source>
</evidence>
<dbReference type="GO" id="GO:0016747">
    <property type="term" value="F:acyltransferase activity, transferring groups other than amino-acyl groups"/>
    <property type="evidence" value="ECO:0007669"/>
    <property type="project" value="InterPro"/>
</dbReference>
<feature type="domain" description="N-acetyltransferase" evidence="3">
    <location>
        <begin position="1"/>
        <end position="144"/>
    </location>
</feature>
<keyword evidence="5" id="KW-1185">Reference proteome</keyword>
<protein>
    <submittedName>
        <fullName evidence="4">GNAT family N-acetyltransferase</fullName>
    </submittedName>
</protein>
<keyword evidence="1 4" id="KW-0808">Transferase</keyword>
<name>A0A1Q8E9T0_9STRE</name>
<dbReference type="InterPro" id="IPR016181">
    <property type="entry name" value="Acyl_CoA_acyltransferase"/>
</dbReference>
<dbReference type="SUPFAM" id="SSF55729">
    <property type="entry name" value="Acyl-CoA N-acyltransferases (Nat)"/>
    <property type="match status" value="1"/>
</dbReference>
<organism evidence="4 5">
    <name type="scientific">Streptococcus cuniculi</name>
    <dbReference type="NCBI Taxonomy" id="1432788"/>
    <lineage>
        <taxon>Bacteria</taxon>
        <taxon>Bacillati</taxon>
        <taxon>Bacillota</taxon>
        <taxon>Bacilli</taxon>
        <taxon>Lactobacillales</taxon>
        <taxon>Streptococcaceae</taxon>
        <taxon>Streptococcus</taxon>
    </lineage>
</organism>
<comment type="caution">
    <text evidence="4">The sequence shown here is derived from an EMBL/GenBank/DDBJ whole genome shotgun (WGS) entry which is preliminary data.</text>
</comment>
<dbReference type="Gene3D" id="3.40.630.30">
    <property type="match status" value="1"/>
</dbReference>
<dbReference type="PROSITE" id="PS51186">
    <property type="entry name" value="GNAT"/>
    <property type="match status" value="1"/>
</dbReference>
<dbReference type="OrthoDB" id="9797826at2"/>
<sequence>MIRHYQEKDVLSCQHLLLELGYPSQLEELNERLSQLLDQPDYELLVYEEDGQVLGLIGYAKMYFFERKGAYLRILALVVDSRHRQKGIATALLDKVKHVAQKSGCLALALNSGMASERKTAHHFYERYGFEQASVGFAYHFEEK</sequence>
<dbReference type="Pfam" id="PF00583">
    <property type="entry name" value="Acetyltransf_1"/>
    <property type="match status" value="1"/>
</dbReference>
<accession>A0A1Q8E9T0</accession>
<dbReference type="PANTHER" id="PTHR43877">
    <property type="entry name" value="AMINOALKYLPHOSPHONATE N-ACETYLTRANSFERASE-RELATED-RELATED"/>
    <property type="match status" value="1"/>
</dbReference>
<evidence type="ECO:0000256" key="1">
    <source>
        <dbReference type="ARBA" id="ARBA00022679"/>
    </source>
</evidence>
<proteinExistence type="predicted"/>
<dbReference type="InterPro" id="IPR000182">
    <property type="entry name" value="GNAT_dom"/>
</dbReference>